<gene>
    <name evidence="1" type="ORF">J2Z65_002633</name>
</gene>
<organism evidence="1 2">
    <name type="scientific">Paenibacillus aceris</name>
    <dbReference type="NCBI Taxonomy" id="869555"/>
    <lineage>
        <taxon>Bacteria</taxon>
        <taxon>Bacillati</taxon>
        <taxon>Bacillota</taxon>
        <taxon>Bacilli</taxon>
        <taxon>Bacillales</taxon>
        <taxon>Paenibacillaceae</taxon>
        <taxon>Paenibacillus</taxon>
    </lineage>
</organism>
<proteinExistence type="predicted"/>
<accession>A0ABS4HZS5</accession>
<keyword evidence="2" id="KW-1185">Reference proteome</keyword>
<dbReference type="RefSeq" id="WP_167060396.1">
    <property type="nucleotide sequence ID" value="NZ_JAAOZR010000024.1"/>
</dbReference>
<name>A0ABS4HZS5_9BACL</name>
<dbReference type="Pfam" id="PF25788">
    <property type="entry name" value="Ig_Rha78A_N"/>
    <property type="match status" value="1"/>
</dbReference>
<comment type="caution">
    <text evidence="1">The sequence shown here is derived from an EMBL/GenBank/DDBJ whole genome shotgun (WGS) entry which is preliminary data.</text>
</comment>
<dbReference type="EMBL" id="JAGGKV010000006">
    <property type="protein sequence ID" value="MBP1963414.1"/>
    <property type="molecule type" value="Genomic_DNA"/>
</dbReference>
<dbReference type="Gene3D" id="2.60.40.10">
    <property type="entry name" value="Immunoglobulins"/>
    <property type="match status" value="1"/>
</dbReference>
<sequence length="109" mass="12431">MKIPNGTQAAPTIFSELRPTFQWTQTDPDPGTIFSYYQIQITNEANDVMVLDSGQFYQGTASNQGIWQVNRELPPGQILRVRVRVFDGTTWSDYSEQTWFVRVVPVQSA</sequence>
<evidence type="ECO:0000313" key="1">
    <source>
        <dbReference type="EMBL" id="MBP1963414.1"/>
    </source>
</evidence>
<dbReference type="InterPro" id="IPR013783">
    <property type="entry name" value="Ig-like_fold"/>
</dbReference>
<evidence type="ECO:0000313" key="2">
    <source>
        <dbReference type="Proteomes" id="UP001519344"/>
    </source>
</evidence>
<reference evidence="1 2" key="1">
    <citation type="submission" date="2021-03" db="EMBL/GenBank/DDBJ databases">
        <title>Genomic Encyclopedia of Type Strains, Phase IV (KMG-IV): sequencing the most valuable type-strain genomes for metagenomic binning, comparative biology and taxonomic classification.</title>
        <authorList>
            <person name="Goeker M."/>
        </authorList>
    </citation>
    <scope>NUCLEOTIDE SEQUENCE [LARGE SCALE GENOMIC DNA]</scope>
    <source>
        <strain evidence="1 2">DSM 24950</strain>
    </source>
</reference>
<dbReference type="Proteomes" id="UP001519344">
    <property type="component" value="Unassembled WGS sequence"/>
</dbReference>
<protein>
    <submittedName>
        <fullName evidence="1">Uncharacterized protein</fullName>
    </submittedName>
</protein>